<protein>
    <submittedName>
        <fullName evidence="2">Uncharacterized protein</fullName>
    </submittedName>
</protein>
<gene>
    <name evidence="2" type="ORF">Q604_UNBC01388G0001</name>
</gene>
<dbReference type="EMBL" id="AZMM01001388">
    <property type="protein sequence ID" value="ETJ44615.1"/>
    <property type="molecule type" value="Genomic_DNA"/>
</dbReference>
<comment type="caution">
    <text evidence="2">The sequence shown here is derived from an EMBL/GenBank/DDBJ whole genome shotgun (WGS) entry which is preliminary data.</text>
</comment>
<accession>W1YS85</accession>
<proteinExistence type="predicted"/>
<evidence type="ECO:0000313" key="2">
    <source>
        <dbReference type="EMBL" id="ETJ44615.1"/>
    </source>
</evidence>
<sequence length="25" mass="2895">MIKSFLFHPTDHDGLDEPPLAQQEE</sequence>
<reference evidence="2" key="1">
    <citation type="submission" date="2013-12" db="EMBL/GenBank/DDBJ databases">
        <title>A Varibaculum cambriense genome reconstructed from a premature infant gut community with otherwise low bacterial novelty that shifts toward anaerobic metabolism during the third week of life.</title>
        <authorList>
            <person name="Brown C.T."/>
            <person name="Sharon I."/>
            <person name="Thomas B.C."/>
            <person name="Castelle C.J."/>
            <person name="Morowitz M.J."/>
            <person name="Banfield J.F."/>
        </authorList>
    </citation>
    <scope>NUCLEOTIDE SEQUENCE</scope>
</reference>
<organism evidence="2">
    <name type="scientific">human gut metagenome</name>
    <dbReference type="NCBI Taxonomy" id="408170"/>
    <lineage>
        <taxon>unclassified sequences</taxon>
        <taxon>metagenomes</taxon>
        <taxon>organismal metagenomes</taxon>
    </lineage>
</organism>
<name>W1YS85_9ZZZZ</name>
<feature type="region of interest" description="Disordered" evidence="1">
    <location>
        <begin position="1"/>
        <end position="25"/>
    </location>
</feature>
<feature type="non-terminal residue" evidence="2">
    <location>
        <position position="25"/>
    </location>
</feature>
<evidence type="ECO:0000256" key="1">
    <source>
        <dbReference type="SAM" id="MobiDB-lite"/>
    </source>
</evidence>
<dbReference type="AlphaFoldDB" id="W1YS85"/>